<dbReference type="EMBL" id="JACYNN010000030">
    <property type="protein sequence ID" value="MBD8109011.1"/>
    <property type="molecule type" value="Genomic_DNA"/>
</dbReference>
<accession>A0ABR8ZZP4</accession>
<dbReference type="NCBIfam" id="TIGR02742">
    <property type="entry name" value="TrbC_Ftype"/>
    <property type="match status" value="1"/>
</dbReference>
<feature type="chain" id="PRO_5046505135" evidence="1">
    <location>
        <begin position="19"/>
        <end position="202"/>
    </location>
</feature>
<evidence type="ECO:0000256" key="1">
    <source>
        <dbReference type="SAM" id="SignalP"/>
    </source>
</evidence>
<proteinExistence type="predicted"/>
<dbReference type="RefSeq" id="WP_191928369.1">
    <property type="nucleotide sequence ID" value="NZ_JACYMQ010000021.1"/>
</dbReference>
<keyword evidence="3" id="KW-1185">Reference proteome</keyword>
<name>A0ABR8ZZP4_9GAMM</name>
<dbReference type="Proteomes" id="UP000661012">
    <property type="component" value="Unassembled WGS sequence"/>
</dbReference>
<comment type="caution">
    <text evidence="2">The sequence shown here is derived from an EMBL/GenBank/DDBJ whole genome shotgun (WGS) entry which is preliminary data.</text>
</comment>
<keyword evidence="1" id="KW-0732">Signal</keyword>
<feature type="signal peptide" evidence="1">
    <location>
        <begin position="1"/>
        <end position="18"/>
    </location>
</feature>
<organism evidence="2 3">
    <name type="scientific">Erwinia persicina</name>
    <dbReference type="NCBI Taxonomy" id="55211"/>
    <lineage>
        <taxon>Bacteria</taxon>
        <taxon>Pseudomonadati</taxon>
        <taxon>Pseudomonadota</taxon>
        <taxon>Gammaproteobacteria</taxon>
        <taxon>Enterobacterales</taxon>
        <taxon>Erwiniaceae</taxon>
        <taxon>Erwinia</taxon>
    </lineage>
</organism>
<reference evidence="2 3" key="1">
    <citation type="journal article" date="2020" name="FEMS Microbiol. Ecol.">
        <title>Temporal dynamics of bacterial communities during seed development and maturation.</title>
        <authorList>
            <person name="Chesneau G."/>
            <person name="Torres-Cortes G."/>
            <person name="Briand M."/>
            <person name="Darrasse A."/>
            <person name="Preveaux A."/>
            <person name="Marais C."/>
            <person name="Jacques M.A."/>
            <person name="Shade A."/>
            <person name="Barret M."/>
        </authorList>
    </citation>
    <scope>NUCLEOTIDE SEQUENCE [LARGE SCALE GENOMIC DNA]</scope>
    <source>
        <strain evidence="2 3">CFBP13732</strain>
    </source>
</reference>
<protein>
    <submittedName>
        <fullName evidence="2">Type-F conjugative transfer system pilin assembly protein TrbC</fullName>
    </submittedName>
</protein>
<dbReference type="InterPro" id="IPR019106">
    <property type="entry name" value="T4SS_TrbC"/>
</dbReference>
<sequence length="202" mass="22264">MKCLPVLFMAVFPCLCHAGTISEDRDFIDRMQSAESQAQKVEAPDFIKQLQNKGVSRNNSDFINNLQQKQQMQYQEAAQKPQPVIQYFVSFSIPRSGLAIMLNNAAQFAIPVNIRGMINNDFRQTANTIFEMTKGSNKGGVQINPKAFRQYGITAVPALVVTCGDTFDRVSGDIRIDGLLRKVAEGGDCADVARAALKEAAQ</sequence>
<dbReference type="Pfam" id="PF09673">
    <property type="entry name" value="TrbC_Ftype"/>
    <property type="match status" value="1"/>
</dbReference>
<evidence type="ECO:0000313" key="2">
    <source>
        <dbReference type="EMBL" id="MBD8109011.1"/>
    </source>
</evidence>
<evidence type="ECO:0000313" key="3">
    <source>
        <dbReference type="Proteomes" id="UP000661012"/>
    </source>
</evidence>
<gene>
    <name evidence="2" type="primary">trbC</name>
    <name evidence="2" type="ORF">IFT93_21825</name>
</gene>
<dbReference type="InterPro" id="IPR014113">
    <property type="entry name" value="T4SS_TrbC_subgr"/>
</dbReference>